<proteinExistence type="predicted"/>
<dbReference type="Pfam" id="PF01113">
    <property type="entry name" value="DapB_N"/>
    <property type="match status" value="1"/>
</dbReference>
<gene>
    <name evidence="5" type="ORF">nbrc107697_32580</name>
</gene>
<organism evidence="5 6">
    <name type="scientific">Gordonia crocea</name>
    <dbReference type="NCBI Taxonomy" id="589162"/>
    <lineage>
        <taxon>Bacteria</taxon>
        <taxon>Bacillati</taxon>
        <taxon>Actinomycetota</taxon>
        <taxon>Actinomycetes</taxon>
        <taxon>Mycobacteriales</taxon>
        <taxon>Gordoniaceae</taxon>
        <taxon>Gordonia</taxon>
    </lineage>
</organism>
<dbReference type="SUPFAM" id="SSF51735">
    <property type="entry name" value="NAD(P)-binding Rossmann-fold domains"/>
    <property type="match status" value="1"/>
</dbReference>
<keyword evidence="1" id="KW-0521">NADP</keyword>
<dbReference type="InterPro" id="IPR000846">
    <property type="entry name" value="DapB_N"/>
</dbReference>
<evidence type="ECO:0000256" key="2">
    <source>
        <dbReference type="ARBA" id="ARBA00023002"/>
    </source>
</evidence>
<dbReference type="AlphaFoldDB" id="A0A7I9V2F4"/>
<dbReference type="InterPro" id="IPR036291">
    <property type="entry name" value="NAD(P)-bd_dom_sf"/>
</dbReference>
<dbReference type="Pfam" id="PF19328">
    <property type="entry name" value="DAP_DH_C"/>
    <property type="match status" value="1"/>
</dbReference>
<evidence type="ECO:0000259" key="4">
    <source>
        <dbReference type="Pfam" id="PF19328"/>
    </source>
</evidence>
<dbReference type="OrthoDB" id="4759936at2"/>
<dbReference type="Proteomes" id="UP000444980">
    <property type="component" value="Unassembled WGS sequence"/>
</dbReference>
<comment type="caution">
    <text evidence="5">The sequence shown here is derived from an EMBL/GenBank/DDBJ whole genome shotgun (WGS) entry which is preliminary data.</text>
</comment>
<feature type="domain" description="2,4-diaminopentanoate dehydrogenase C-terminal" evidence="4">
    <location>
        <begin position="152"/>
        <end position="361"/>
    </location>
</feature>
<name>A0A7I9V2F4_9ACTN</name>
<protein>
    <submittedName>
        <fullName evidence="5">Dihydrodipicolinate reductase</fullName>
    </submittedName>
</protein>
<accession>A0A7I9V2F4</accession>
<evidence type="ECO:0000259" key="3">
    <source>
        <dbReference type="Pfam" id="PF01113"/>
    </source>
</evidence>
<dbReference type="GO" id="GO:0008839">
    <property type="term" value="F:4-hydroxy-tetrahydrodipicolinate reductase"/>
    <property type="evidence" value="ECO:0007669"/>
    <property type="project" value="InterPro"/>
</dbReference>
<dbReference type="InterPro" id="IPR045760">
    <property type="entry name" value="DAP_DH_C"/>
</dbReference>
<dbReference type="RefSeq" id="WP_161928522.1">
    <property type="nucleotide sequence ID" value="NZ_BJOU01000017.1"/>
</dbReference>
<dbReference type="CDD" id="cd24146">
    <property type="entry name" value="nat-AmDH_N_like"/>
    <property type="match status" value="1"/>
</dbReference>
<reference evidence="6" key="1">
    <citation type="submission" date="2019-06" db="EMBL/GenBank/DDBJ databases">
        <title>Gordonia isolated from sludge of a wastewater treatment plant.</title>
        <authorList>
            <person name="Tamura T."/>
            <person name="Aoyama K."/>
            <person name="Kang Y."/>
            <person name="Saito S."/>
            <person name="Akiyama N."/>
            <person name="Yazawa K."/>
            <person name="Gonoi T."/>
            <person name="Mikami Y."/>
        </authorList>
    </citation>
    <scope>NUCLEOTIDE SEQUENCE [LARGE SCALE GENOMIC DNA]</scope>
    <source>
        <strain evidence="6">NBRC 107697</strain>
    </source>
</reference>
<feature type="domain" description="Dihydrodipicolinate reductase N-terminal" evidence="3">
    <location>
        <begin position="11"/>
        <end position="79"/>
    </location>
</feature>
<dbReference type="EMBL" id="BJOU01000017">
    <property type="protein sequence ID" value="GED99219.1"/>
    <property type="molecule type" value="Genomic_DNA"/>
</dbReference>
<keyword evidence="2" id="KW-0560">Oxidoreductase</keyword>
<keyword evidence="6" id="KW-1185">Reference proteome</keyword>
<dbReference type="Gene3D" id="3.40.50.720">
    <property type="entry name" value="NAD(P)-binding Rossmann-like Domain"/>
    <property type="match status" value="1"/>
</dbReference>
<evidence type="ECO:0000313" key="6">
    <source>
        <dbReference type="Proteomes" id="UP000444980"/>
    </source>
</evidence>
<evidence type="ECO:0000256" key="1">
    <source>
        <dbReference type="ARBA" id="ARBA00022857"/>
    </source>
</evidence>
<dbReference type="GO" id="GO:0009089">
    <property type="term" value="P:lysine biosynthetic process via diaminopimelate"/>
    <property type="evidence" value="ECO:0007669"/>
    <property type="project" value="InterPro"/>
</dbReference>
<sequence length="371" mass="38719">MANENTFHSVIPVAVWGTGNVGRAAIRAVAAHPGLRLAAVITSDADKAGRDAGELAGLDRELGVGATTDVLAALAEVDAVAYAASGELRPDDAVADICRALTAGAVVVTPSVYALYDHRNAPVEMRNPVERACREGGASLFVSGIDPGWGNDLLPVLASGLAATVEQVRCQEIFDYSTYDAEDSVRYLVGMGQPMDYDPPMVAAGVPTMVWGGQVKLIARALGIEVDEVREVVDRLPLSADVTTALGEFGAGTQGALRFEVQGIVDGRPVIVVEHVTRITGDIAPEWPTPADGGAGAHRVIIDGRPRIEITIEATDEDGNRSAGGNATAANRLVNAIPWLRAAAPGIYDGLDVPLTPSAYLRTVADEKVEA</sequence>
<evidence type="ECO:0000313" key="5">
    <source>
        <dbReference type="EMBL" id="GED99219.1"/>
    </source>
</evidence>